<accession>L7LYZ1</accession>
<dbReference type="AlphaFoldDB" id="L7LYZ1"/>
<evidence type="ECO:0000313" key="2">
    <source>
        <dbReference type="EMBL" id="JAA56083.1"/>
    </source>
</evidence>
<organism evidence="2">
    <name type="scientific">Rhipicephalus pulchellus</name>
    <name type="common">Yellow backed tick</name>
    <name type="synonym">Dermacentor pulchellus</name>
    <dbReference type="NCBI Taxonomy" id="72859"/>
    <lineage>
        <taxon>Eukaryota</taxon>
        <taxon>Metazoa</taxon>
        <taxon>Ecdysozoa</taxon>
        <taxon>Arthropoda</taxon>
        <taxon>Chelicerata</taxon>
        <taxon>Arachnida</taxon>
        <taxon>Acari</taxon>
        <taxon>Parasitiformes</taxon>
        <taxon>Ixodida</taxon>
        <taxon>Ixodoidea</taxon>
        <taxon>Ixodidae</taxon>
        <taxon>Rhipicephalinae</taxon>
        <taxon>Rhipicephalus</taxon>
        <taxon>Rhipicephalus</taxon>
    </lineage>
</organism>
<protein>
    <submittedName>
        <fullName evidence="2">Uncharacterized protein</fullName>
    </submittedName>
</protein>
<sequence>MIIIIIIIITIIIIIIYYFFLFCLLIVVYVQFYNVFFIPDIFIMNVGLCCFLLVFFVESPIVLFAVFFLFFVRQYKDITVVPGHVK</sequence>
<reference evidence="2" key="2">
    <citation type="journal article" date="2015" name="J. Proteomics">
        <title>Sexual differences in the sialomes of the zebra tick, Rhipicephalus pulchellus.</title>
        <authorList>
            <person name="Tan A.W."/>
            <person name="Francischetti I.M."/>
            <person name="Slovak M."/>
            <person name="Kini R.M."/>
            <person name="Ribeiro J.M."/>
        </authorList>
    </citation>
    <scope>NUCLEOTIDE SEQUENCE</scope>
    <source>
        <tissue evidence="2">Salivary gland</tissue>
    </source>
</reference>
<proteinExistence type="evidence at transcript level"/>
<reference evidence="2" key="1">
    <citation type="submission" date="2012-11" db="EMBL/GenBank/DDBJ databases">
        <authorList>
            <person name="Lucero-Rivera Y.E."/>
            <person name="Tovar-Ramirez D."/>
        </authorList>
    </citation>
    <scope>NUCLEOTIDE SEQUENCE</scope>
    <source>
        <tissue evidence="2">Salivary gland</tissue>
    </source>
</reference>
<evidence type="ECO:0000256" key="1">
    <source>
        <dbReference type="SAM" id="Phobius"/>
    </source>
</evidence>
<keyword evidence="1" id="KW-0812">Transmembrane</keyword>
<dbReference type="EMBL" id="GACK01008951">
    <property type="protein sequence ID" value="JAA56083.1"/>
    <property type="molecule type" value="mRNA"/>
</dbReference>
<feature type="transmembrane region" description="Helical" evidence="1">
    <location>
        <begin position="42"/>
        <end position="72"/>
    </location>
</feature>
<name>L7LYZ1_RHIPC</name>
<feature type="transmembrane region" description="Helical" evidence="1">
    <location>
        <begin position="7"/>
        <end position="30"/>
    </location>
</feature>
<keyword evidence="1" id="KW-1133">Transmembrane helix</keyword>
<keyword evidence="1" id="KW-0472">Membrane</keyword>